<dbReference type="Proteomes" id="UP000520011">
    <property type="component" value="Unassembled WGS sequence"/>
</dbReference>
<keyword evidence="1" id="KW-0175">Coiled coil</keyword>
<dbReference type="EMBL" id="JACHEP010000024">
    <property type="protein sequence ID" value="MBB5325925.1"/>
    <property type="molecule type" value="Genomic_DNA"/>
</dbReference>
<dbReference type="RefSeq" id="WP_009361440.1">
    <property type="nucleotide sequence ID" value="NZ_JACHEP010000024.1"/>
</dbReference>
<reference evidence="2 3" key="1">
    <citation type="submission" date="2020-08" db="EMBL/GenBank/DDBJ databases">
        <title>Genomic Encyclopedia of Type Strains, Phase IV (KMG-IV): sequencing the most valuable type-strain genomes for metagenomic binning, comparative biology and taxonomic classification.</title>
        <authorList>
            <person name="Goeker M."/>
        </authorList>
    </citation>
    <scope>NUCLEOTIDE SEQUENCE [LARGE SCALE GENOMIC DNA]</scope>
    <source>
        <strain evidence="2 3">DSM 16325</strain>
    </source>
</reference>
<protein>
    <submittedName>
        <fullName evidence="2">Uncharacterized protein</fullName>
    </submittedName>
</protein>
<sequence>MSKEKKFTTEELYDILHKFFQDNKNKNIKKVSFSNIARYAKEELHIQGIEYYHFSRNKEINNRIKEFKKTLKEDIVQYTADNSYFANLNVKEFVKCNINNPDRLIKLLMNIQEMHKKLYDRTVNAELKVRELEKKLADVYSQKEDYKAKYKELKKESELMKQEIKAYKEVLEIKEEGQLIEALNSTGLYLVQKENEDTLDKKHNENIERLDDTNGKNLEKLLEQFEDIFD</sequence>
<evidence type="ECO:0000313" key="2">
    <source>
        <dbReference type="EMBL" id="MBB5325925.1"/>
    </source>
</evidence>
<accession>A0A7W8ISH3</accession>
<feature type="coiled-coil region" evidence="1">
    <location>
        <begin position="115"/>
        <end position="170"/>
    </location>
</feature>
<gene>
    <name evidence="2" type="ORF">HNQ34_003031</name>
</gene>
<comment type="caution">
    <text evidence="2">The sequence shown here is derived from an EMBL/GenBank/DDBJ whole genome shotgun (WGS) entry which is preliminary data.</text>
</comment>
<name>A0A7W8ISH3_9BACL</name>
<proteinExistence type="predicted"/>
<evidence type="ECO:0000313" key="3">
    <source>
        <dbReference type="Proteomes" id="UP000520011"/>
    </source>
</evidence>
<keyword evidence="3" id="KW-1185">Reference proteome</keyword>
<dbReference type="AlphaFoldDB" id="A0A7W8ISH3"/>
<organism evidence="2 3">
    <name type="scientific">Anoxybacteroides tepidamans</name>
    <dbReference type="NCBI Taxonomy" id="265948"/>
    <lineage>
        <taxon>Bacteria</taxon>
        <taxon>Bacillati</taxon>
        <taxon>Bacillota</taxon>
        <taxon>Bacilli</taxon>
        <taxon>Bacillales</taxon>
        <taxon>Anoxybacillaceae</taxon>
        <taxon>Anoxybacteroides</taxon>
    </lineage>
</organism>
<evidence type="ECO:0000256" key="1">
    <source>
        <dbReference type="SAM" id="Coils"/>
    </source>
</evidence>